<feature type="domain" description="RDRP C-terminal head" evidence="11">
    <location>
        <begin position="1067"/>
        <end position="1205"/>
    </location>
</feature>
<evidence type="ECO:0000256" key="4">
    <source>
        <dbReference type="ARBA" id="ARBA00022695"/>
    </source>
</evidence>
<dbReference type="OrthoDB" id="6513042at2759"/>
<dbReference type="GeneID" id="54329825"/>
<keyword evidence="2 8" id="KW-0696">RNA-directed RNA polymerase</keyword>
<dbReference type="SUPFAM" id="SSF54928">
    <property type="entry name" value="RNA-binding domain, RBD"/>
    <property type="match status" value="1"/>
</dbReference>
<evidence type="ECO:0000256" key="5">
    <source>
        <dbReference type="ARBA" id="ARBA00022884"/>
    </source>
</evidence>
<evidence type="ECO:0000256" key="6">
    <source>
        <dbReference type="ARBA" id="ARBA00023158"/>
    </source>
</evidence>
<feature type="compositionally biased region" description="Polar residues" evidence="9">
    <location>
        <begin position="13"/>
        <end position="24"/>
    </location>
</feature>
<comment type="catalytic activity">
    <reaction evidence="7 8">
        <text>RNA(n) + a ribonucleoside 5'-triphosphate = RNA(n+1) + diphosphate</text>
        <dbReference type="Rhea" id="RHEA:21248"/>
        <dbReference type="Rhea" id="RHEA-COMP:14527"/>
        <dbReference type="Rhea" id="RHEA-COMP:17342"/>
        <dbReference type="ChEBI" id="CHEBI:33019"/>
        <dbReference type="ChEBI" id="CHEBI:61557"/>
        <dbReference type="ChEBI" id="CHEBI:140395"/>
        <dbReference type="EC" id="2.7.7.48"/>
    </reaction>
</comment>
<name>A0A5M9MJX2_9EURO</name>
<accession>A0A5M9MJX2</accession>
<dbReference type="InterPro" id="IPR057596">
    <property type="entry name" value="RDRP_core"/>
</dbReference>
<reference evidence="12 13" key="1">
    <citation type="submission" date="2019-08" db="EMBL/GenBank/DDBJ databases">
        <title>The genome sequence of a newly discovered highly antifungal drug resistant Aspergillus species, Aspergillus tanneri NIH 1004.</title>
        <authorList>
            <person name="Mounaud S."/>
            <person name="Singh I."/>
            <person name="Joardar V."/>
            <person name="Pakala S."/>
            <person name="Pakala S."/>
            <person name="Venepally P."/>
            <person name="Chung J.K."/>
            <person name="Losada L."/>
            <person name="Nierman W.C."/>
        </authorList>
    </citation>
    <scope>NUCLEOTIDE SEQUENCE [LARGE SCALE GENOMIC DNA]</scope>
    <source>
        <strain evidence="12 13">NIH1004</strain>
    </source>
</reference>
<dbReference type="GO" id="GO:0003723">
    <property type="term" value="F:RNA binding"/>
    <property type="evidence" value="ECO:0007669"/>
    <property type="project" value="UniProtKB-KW"/>
</dbReference>
<evidence type="ECO:0000256" key="9">
    <source>
        <dbReference type="SAM" id="MobiDB-lite"/>
    </source>
</evidence>
<evidence type="ECO:0000313" key="12">
    <source>
        <dbReference type="EMBL" id="KAA8645704.1"/>
    </source>
</evidence>
<dbReference type="VEuPathDB" id="FungiDB:EYZ11_009534"/>
<dbReference type="Pfam" id="PF26253">
    <property type="entry name" value="RdRP_head"/>
    <property type="match status" value="1"/>
</dbReference>
<dbReference type="EC" id="2.7.7.48" evidence="8"/>
<dbReference type="RefSeq" id="XP_033425065.1">
    <property type="nucleotide sequence ID" value="XM_033571750.1"/>
</dbReference>
<comment type="similarity">
    <text evidence="1 8">Belongs to the RdRP family.</text>
</comment>
<dbReference type="CDD" id="cd00590">
    <property type="entry name" value="RRM_SF"/>
    <property type="match status" value="1"/>
</dbReference>
<evidence type="ECO:0000256" key="1">
    <source>
        <dbReference type="ARBA" id="ARBA00005762"/>
    </source>
</evidence>
<dbReference type="GO" id="GO:0030422">
    <property type="term" value="P:siRNA processing"/>
    <property type="evidence" value="ECO:0007669"/>
    <property type="project" value="TreeGrafter"/>
</dbReference>
<feature type="compositionally biased region" description="Polar residues" evidence="9">
    <location>
        <begin position="1222"/>
        <end position="1244"/>
    </location>
</feature>
<gene>
    <name evidence="12" type="ORF">ATNIH1004_007123</name>
</gene>
<evidence type="ECO:0000259" key="11">
    <source>
        <dbReference type="Pfam" id="PF26253"/>
    </source>
</evidence>
<sequence length="1368" mass="155791">MPPQNRAIPAKSSARQCKNTSQQQPPQILAPWRFWDSVAVNISNVPNEATTFDLWQAFQKEGHVFSIDLFEDFHGKREPKGRIRFKPPPGTDFWTKGKYTIKLPNKKIFTITVALSTKRPDLRIPSPTNPDVHYPAEVKIPISSMDIGVLFDEVTLLPMRTIGSGRNEQAFVVLDVRNRTLIVRFQLPIFSARHKSVSSDTSLQEYRLKIPFVQLAEIYQTSDPVSGVISHFTVLSSPPAYHRRLSNIATTFVDDNTWRDSDTWFRQTCIVHNPQELSSLPVSLRKKNPVIDIGRWNAFKIKYSENIGRGTEFTLLHNILEDYNVRIVNTDRFTQWDEHKERMPPVWKWIDLSDTQMPKAPVSSLEELIDPNYIHLPFPVRYQLEVCLSNGYLYEYTMARGFVIKLSELGEGQSIKLLEHVAAKKQVYYDPMKIFDLKFVRGATDVKTSPYCCYMRSARITPSTIYFNTPTVEISNRIIRHYIEHADRFLRVRFTDEKLFGRINSTVDNTMDEVFTRIKRALANGIVIGDRRYEFLAFGNSQLREHGAYFFAPLPNLTAANIRAWMGHFNDIRNVAKHAARLGQCFSTTRAISGCPVHVRHIDDIKRNGYTFSDGVGRISRFLAQMAMSELKIKTPTGDPPSAFQFRLGGCKGMLTVSQEAQRHEVHIRKSQYKFPAIHSGLEIIRWSQFSIAALNRQLIIVLSTLGISDEIFLAKLKTMLQGLDEALESDTRAIYWLKKYVDPNQMTIVVSQMIHDGFRRAKEPFITSILCLWRAWHLKYLKEKAKIAIDKGASLLGCMDETGTLNGYYAHKIPGNDATLDEHIAALPEIFLQTSRPDNGGRYEIIEGICILARNPSLHPGDIRVVRAVNAPQLAHLHDVVVLPQTGDRDVASMCSGGDLDGDDYLVIWDQDLIPDDWFRAPMKYTSNKARDLDHDVTVDEITSFFVTYMKNDCLPKIAHAHLAWADRLLDGVNEEKCIRLAQLHSDAVDYNKTGIPAHMTRNLEPHSWPHFMEKIHKPKEKIYHSRKILGQLYDAVERVDFIPSLENPFDQRILGCQLVVHEELYDFSRELKSQYDSAMRRIMAQHEIKTEFEVWSTFVLSHSNMSKDYKFHEEIGSISSSLSESFRKQCYNKVGGRNFEQLAPLAVAMYRITHEEMTTALEKYRNENMNGDKMFVNSVSKMEKLPLISFPWVLSHVLGKIAMGYYELSEHTSTVHELYQNSHNSSLNRHPSQTENQPSIGHSNREDPFGMFSDDISGSAPPQSELISGANSNTVESLEQLVDFGLSEAQMPSSSSLSSPPIEGNINLLDFNTDPVDSGRAGSEAAPKIETTFNSVIEAGSDCDEIVEEDDHEPTALDKLNMILNA</sequence>
<evidence type="ECO:0000259" key="10">
    <source>
        <dbReference type="Pfam" id="PF05183"/>
    </source>
</evidence>
<feature type="domain" description="RDRP core" evidence="10">
    <location>
        <begin position="460"/>
        <end position="1038"/>
    </location>
</feature>
<dbReference type="EMBL" id="QUQM01000007">
    <property type="protein sequence ID" value="KAA8645704.1"/>
    <property type="molecule type" value="Genomic_DNA"/>
</dbReference>
<keyword evidence="3 8" id="KW-0808">Transferase</keyword>
<dbReference type="PANTHER" id="PTHR23079:SF55">
    <property type="entry name" value="RNA-DIRECTED RNA POLYMERASE"/>
    <property type="match status" value="1"/>
</dbReference>
<organism evidence="12 13">
    <name type="scientific">Aspergillus tanneri</name>
    <dbReference type="NCBI Taxonomy" id="1220188"/>
    <lineage>
        <taxon>Eukaryota</taxon>
        <taxon>Fungi</taxon>
        <taxon>Dikarya</taxon>
        <taxon>Ascomycota</taxon>
        <taxon>Pezizomycotina</taxon>
        <taxon>Eurotiomycetes</taxon>
        <taxon>Eurotiomycetidae</taxon>
        <taxon>Eurotiales</taxon>
        <taxon>Aspergillaceae</taxon>
        <taxon>Aspergillus</taxon>
        <taxon>Aspergillus subgen. Circumdati</taxon>
    </lineage>
</organism>
<dbReference type="InterPro" id="IPR058752">
    <property type="entry name" value="RDRP_C_head"/>
</dbReference>
<evidence type="ECO:0000313" key="13">
    <source>
        <dbReference type="Proteomes" id="UP000324241"/>
    </source>
</evidence>
<keyword evidence="6" id="KW-0943">RNA-mediated gene silencing</keyword>
<protein>
    <recommendedName>
        <fullName evidence="8">RNA-dependent RNA polymerase</fullName>
        <ecNumber evidence="8">2.7.7.48</ecNumber>
    </recommendedName>
</protein>
<dbReference type="PANTHER" id="PTHR23079">
    <property type="entry name" value="RNA-DEPENDENT RNA POLYMERASE"/>
    <property type="match status" value="1"/>
</dbReference>
<feature type="region of interest" description="Disordered" evidence="9">
    <location>
        <begin position="1222"/>
        <end position="1270"/>
    </location>
</feature>
<dbReference type="InterPro" id="IPR007855">
    <property type="entry name" value="RDRP"/>
</dbReference>
<dbReference type="GO" id="GO:0031380">
    <property type="term" value="C:nuclear RNA-directed RNA polymerase complex"/>
    <property type="evidence" value="ECO:0007669"/>
    <property type="project" value="TreeGrafter"/>
</dbReference>
<feature type="region of interest" description="Disordered" evidence="9">
    <location>
        <begin position="1"/>
        <end position="24"/>
    </location>
</feature>
<dbReference type="GO" id="GO:0003968">
    <property type="term" value="F:RNA-directed RNA polymerase activity"/>
    <property type="evidence" value="ECO:0007669"/>
    <property type="project" value="UniProtKB-KW"/>
</dbReference>
<keyword evidence="5 8" id="KW-0694">RNA-binding</keyword>
<evidence type="ECO:0000256" key="7">
    <source>
        <dbReference type="ARBA" id="ARBA00048744"/>
    </source>
</evidence>
<proteinExistence type="inferred from homology"/>
<dbReference type="Proteomes" id="UP000324241">
    <property type="component" value="Unassembled WGS sequence"/>
</dbReference>
<evidence type="ECO:0000256" key="3">
    <source>
        <dbReference type="ARBA" id="ARBA00022679"/>
    </source>
</evidence>
<dbReference type="Pfam" id="PF05183">
    <property type="entry name" value="RdRP"/>
    <property type="match status" value="1"/>
</dbReference>
<keyword evidence="4 8" id="KW-0548">Nucleotidyltransferase</keyword>
<evidence type="ECO:0000256" key="8">
    <source>
        <dbReference type="RuleBase" id="RU363098"/>
    </source>
</evidence>
<comment type="caution">
    <text evidence="12">The sequence shown here is derived from an EMBL/GenBank/DDBJ whole genome shotgun (WGS) entry which is preliminary data.</text>
</comment>
<dbReference type="InterPro" id="IPR035979">
    <property type="entry name" value="RBD_domain_sf"/>
</dbReference>
<evidence type="ECO:0000256" key="2">
    <source>
        <dbReference type="ARBA" id="ARBA00022484"/>
    </source>
</evidence>